<dbReference type="InterPro" id="IPR036400">
    <property type="entry name" value="Cyt_B5-like_heme/steroid_sf"/>
</dbReference>
<accession>A0ABR1R5E0</accession>
<dbReference type="EMBL" id="JAQQWI010000019">
    <property type="protein sequence ID" value="KAK7999142.1"/>
    <property type="molecule type" value="Genomic_DNA"/>
</dbReference>
<dbReference type="SUPFAM" id="SSF55856">
    <property type="entry name" value="Cytochrome b5-like heme/steroid binding domain"/>
    <property type="match status" value="1"/>
</dbReference>
<evidence type="ECO:0000313" key="2">
    <source>
        <dbReference type="EMBL" id="KAK7999142.1"/>
    </source>
</evidence>
<name>A0ABR1R5E0_9PEZI</name>
<proteinExistence type="predicted"/>
<evidence type="ECO:0000256" key="1">
    <source>
        <dbReference type="SAM" id="MobiDB-lite"/>
    </source>
</evidence>
<feature type="region of interest" description="Disordered" evidence="1">
    <location>
        <begin position="538"/>
        <end position="559"/>
    </location>
</feature>
<dbReference type="Gene3D" id="3.10.120.10">
    <property type="entry name" value="Cytochrome b5-like heme/steroid binding domain"/>
    <property type="match status" value="1"/>
</dbReference>
<feature type="region of interest" description="Disordered" evidence="1">
    <location>
        <begin position="480"/>
        <end position="505"/>
    </location>
</feature>
<evidence type="ECO:0000313" key="3">
    <source>
        <dbReference type="Proteomes" id="UP001396898"/>
    </source>
</evidence>
<comment type="caution">
    <text evidence="2">The sequence shown here is derived from an EMBL/GenBank/DDBJ whole genome shotgun (WGS) entry which is preliminary data.</text>
</comment>
<gene>
    <name evidence="2" type="ORF">PG991_014817</name>
</gene>
<dbReference type="Proteomes" id="UP001396898">
    <property type="component" value="Unassembled WGS sequence"/>
</dbReference>
<organism evidence="2 3">
    <name type="scientific">Apiospora marii</name>
    <dbReference type="NCBI Taxonomy" id="335849"/>
    <lineage>
        <taxon>Eukaryota</taxon>
        <taxon>Fungi</taxon>
        <taxon>Dikarya</taxon>
        <taxon>Ascomycota</taxon>
        <taxon>Pezizomycotina</taxon>
        <taxon>Sordariomycetes</taxon>
        <taxon>Xylariomycetidae</taxon>
        <taxon>Amphisphaeriales</taxon>
        <taxon>Apiosporaceae</taxon>
        <taxon>Apiospora</taxon>
    </lineage>
</organism>
<keyword evidence="3" id="KW-1185">Reference proteome</keyword>
<feature type="compositionally biased region" description="Basic and acidic residues" evidence="1">
    <location>
        <begin position="480"/>
        <end position="491"/>
    </location>
</feature>
<protein>
    <submittedName>
        <fullName evidence="2">Cytochrome b5-like Heme/Steroid binding domain-containing protein</fullName>
    </submittedName>
</protein>
<reference evidence="2 3" key="1">
    <citation type="submission" date="2023-01" db="EMBL/GenBank/DDBJ databases">
        <title>Analysis of 21 Apiospora genomes using comparative genomics revels a genus with tremendous synthesis potential of carbohydrate active enzymes and secondary metabolites.</title>
        <authorList>
            <person name="Sorensen T."/>
        </authorList>
    </citation>
    <scope>NUCLEOTIDE SEQUENCE [LARGE SCALE GENOMIC DNA]</scope>
    <source>
        <strain evidence="2 3">CBS 20057</strain>
    </source>
</reference>
<sequence>MSDETTTPARPLSPWAEKYGVSFRDDLGDDKSHSLLNPIFPRLDPVFYNDLPESDVGETDLDQFLYSQRAQFLGPLNENLGQPQVHGGHSAVDYNPAENQRLHEERLLEVNEEGWFDFFKKERWWEPHGWKPVIDERKSIRTRPIRSWNPQNGRIWKELRIILEFCNRTLVKLIEEKDPWLDALLFGDLVYSDTSPVPRKSSSWRGRVDDPVWAIKYRSRAELSRQRGYFAQVRNELLRLTQFLIFGFRGLFSPASPEFERNGGASWAMTGLTMEQNPPGVMHPFVLINVANLRELVERSPTPAQASTARFGMACSILHELTHVLYLLGKDKFRVPFRKEAYMGEEQIREVGHSFENHLFGCSSASRPLPYVPIGDLCGQVMTHLVTSTDSAEIISSYSQLPRDGWGVPVYGEKPAPFSIVPPFVASYLFDESFWKNVVSKKGTKALQPASLMAWGGNTSVPTSHVDDFRGPLGQVRAAMEKRRKEVEARHGRQNPSRSQGERAWKNSLWSHVELRRNIARFRRFHSRAQHGACRRIATGLQETASRDRASVRQTPNPSLSAASSIIAGIAYLMMASLPAMPIRGGDTKSSNPPQIWRDPRAPKSRVPADFWRKWDTEEYEVTSIDGSNPQKLSHPEQYLWVIRTQLIDSGLLSTAPGLHQPWAAACIRSYNELCRLRGGTSSRARDWAAFNFRVPRFEVDTRLAAYPLPSWEPKAEAPVMLEPRAERCLLPAEIAQDSLLLIKTADPQGWSCYPIPPELLTEVSKVWVKTPYGKALPGNDARKGVRNLRASLRQSPSRGTLIPWYRKPEVAEFNAELGMSDWRVLDGAVYDISRFLQSEDGQGEAAQKAFQGPHQLDIDVGSLTRDVKTSLQPYRCGLIKPTNDTGTTFPQTSPLVLSSKELRSHDTPEHAYLDHHPAAYSILARSGGRDITHVFNQFHDGQLLTAIDMGDAKHTIVEVGRLVPVQTALRNDQIALKDFVFAIERLEVDEPARRRWAGKAVTPAEWRLADEGPAFDSLLGKCGELAVAKYEDVTAGTEARVVSKEELATHNAASIMDGQSAWVAAEEGDRSVVYDITGT</sequence>